<dbReference type="EMBL" id="LAZR01004069">
    <property type="protein sequence ID" value="KKN12080.1"/>
    <property type="molecule type" value="Genomic_DNA"/>
</dbReference>
<comment type="caution">
    <text evidence="6">The sequence shown here is derived from an EMBL/GenBank/DDBJ whole genome shotgun (WGS) entry which is preliminary data.</text>
</comment>
<feature type="domain" description="AMP-binding enzyme C-terminal" evidence="5">
    <location>
        <begin position="28"/>
        <end position="108"/>
    </location>
</feature>
<dbReference type="PANTHER" id="PTHR43605:SF10">
    <property type="entry name" value="ACYL-COA SYNTHETASE MEDIUM CHAIN FAMILY MEMBER 3"/>
    <property type="match status" value="1"/>
</dbReference>
<keyword evidence="4" id="KW-0067">ATP-binding</keyword>
<dbReference type="GO" id="GO:0005524">
    <property type="term" value="F:ATP binding"/>
    <property type="evidence" value="ECO:0007669"/>
    <property type="project" value="UniProtKB-KW"/>
</dbReference>
<gene>
    <name evidence="6" type="ORF">LCGC14_1020030</name>
</gene>
<keyword evidence="2" id="KW-0436">Ligase</keyword>
<proteinExistence type="inferred from homology"/>
<dbReference type="InterPro" id="IPR025110">
    <property type="entry name" value="AMP-bd_C"/>
</dbReference>
<organism evidence="6">
    <name type="scientific">marine sediment metagenome</name>
    <dbReference type="NCBI Taxonomy" id="412755"/>
    <lineage>
        <taxon>unclassified sequences</taxon>
        <taxon>metagenomes</taxon>
        <taxon>ecological metagenomes</taxon>
    </lineage>
</organism>
<dbReference type="InterPro" id="IPR051087">
    <property type="entry name" value="Mitochondrial_ACSM"/>
</dbReference>
<evidence type="ECO:0000313" key="6">
    <source>
        <dbReference type="EMBL" id="KKN12080.1"/>
    </source>
</evidence>
<dbReference type="GO" id="GO:0006633">
    <property type="term" value="P:fatty acid biosynthetic process"/>
    <property type="evidence" value="ECO:0007669"/>
    <property type="project" value="TreeGrafter"/>
</dbReference>
<keyword evidence="3" id="KW-0547">Nucleotide-binding</keyword>
<dbReference type="InterPro" id="IPR045851">
    <property type="entry name" value="AMP-bd_C_sf"/>
</dbReference>
<evidence type="ECO:0000256" key="1">
    <source>
        <dbReference type="ARBA" id="ARBA00006432"/>
    </source>
</evidence>
<name>A0A0F9MXN2_9ZZZZ</name>
<sequence length="117" mass="13221">MDEDGYITIVDRTKDMIIVSGYKVFSVEVDDKLNKHPAIELCSTVGLPDPDRPGSEIVKLYVLLKKGFEASEETKTDILKFAQENLAKYKVPKIIEILEELPLTSIGKVDKKLLRNK</sequence>
<reference evidence="6" key="1">
    <citation type="journal article" date="2015" name="Nature">
        <title>Complex archaea that bridge the gap between prokaryotes and eukaryotes.</title>
        <authorList>
            <person name="Spang A."/>
            <person name="Saw J.H."/>
            <person name="Jorgensen S.L."/>
            <person name="Zaremba-Niedzwiedzka K."/>
            <person name="Martijn J."/>
            <person name="Lind A.E."/>
            <person name="van Eijk R."/>
            <person name="Schleper C."/>
            <person name="Guy L."/>
            <person name="Ettema T.J."/>
        </authorList>
    </citation>
    <scope>NUCLEOTIDE SEQUENCE</scope>
</reference>
<evidence type="ECO:0000256" key="4">
    <source>
        <dbReference type="ARBA" id="ARBA00022840"/>
    </source>
</evidence>
<dbReference type="Gene3D" id="3.30.300.30">
    <property type="match status" value="1"/>
</dbReference>
<accession>A0A0F9MXN2</accession>
<comment type="similarity">
    <text evidence="1">Belongs to the ATP-dependent AMP-binding enzyme family.</text>
</comment>
<evidence type="ECO:0000259" key="5">
    <source>
        <dbReference type="Pfam" id="PF13193"/>
    </source>
</evidence>
<dbReference type="GO" id="GO:0015645">
    <property type="term" value="F:fatty acid ligase activity"/>
    <property type="evidence" value="ECO:0007669"/>
    <property type="project" value="TreeGrafter"/>
</dbReference>
<dbReference type="PANTHER" id="PTHR43605">
    <property type="entry name" value="ACYL-COENZYME A SYNTHETASE"/>
    <property type="match status" value="1"/>
</dbReference>
<evidence type="ECO:0000256" key="2">
    <source>
        <dbReference type="ARBA" id="ARBA00022598"/>
    </source>
</evidence>
<dbReference type="AlphaFoldDB" id="A0A0F9MXN2"/>
<dbReference type="GO" id="GO:0006637">
    <property type="term" value="P:acyl-CoA metabolic process"/>
    <property type="evidence" value="ECO:0007669"/>
    <property type="project" value="TreeGrafter"/>
</dbReference>
<dbReference type="SUPFAM" id="SSF56801">
    <property type="entry name" value="Acetyl-CoA synthetase-like"/>
    <property type="match status" value="1"/>
</dbReference>
<protein>
    <recommendedName>
        <fullName evidence="5">AMP-binding enzyme C-terminal domain-containing protein</fullName>
    </recommendedName>
</protein>
<dbReference type="GO" id="GO:0004321">
    <property type="term" value="F:fatty-acyl-CoA synthase activity"/>
    <property type="evidence" value="ECO:0007669"/>
    <property type="project" value="TreeGrafter"/>
</dbReference>
<dbReference type="Pfam" id="PF13193">
    <property type="entry name" value="AMP-binding_C"/>
    <property type="match status" value="1"/>
</dbReference>
<evidence type="ECO:0000256" key="3">
    <source>
        <dbReference type="ARBA" id="ARBA00022741"/>
    </source>
</evidence>